<name>A0A2P5HHX9_DIAHE</name>
<dbReference type="SUPFAM" id="SSF56601">
    <property type="entry name" value="beta-lactamase/transpeptidase-like"/>
    <property type="match status" value="1"/>
</dbReference>
<feature type="domain" description="Peptidase S12 Pab87-related C-terminal" evidence="4">
    <location>
        <begin position="452"/>
        <end position="555"/>
    </location>
</feature>
<feature type="domain" description="Beta-lactamase-related" evidence="3">
    <location>
        <begin position="44"/>
        <end position="398"/>
    </location>
</feature>
<reference evidence="5" key="1">
    <citation type="submission" date="2017-09" db="EMBL/GenBank/DDBJ databases">
        <title>Polyketide synthases of a Diaporthe helianthi virulent isolate.</title>
        <authorList>
            <person name="Baroncelli R."/>
        </authorList>
    </citation>
    <scope>NUCLEOTIDE SEQUENCE [LARGE SCALE GENOMIC DNA]</scope>
    <source>
        <strain evidence="5">7/96</strain>
    </source>
</reference>
<evidence type="ECO:0000313" key="6">
    <source>
        <dbReference type="Proteomes" id="UP000094444"/>
    </source>
</evidence>
<feature type="signal peptide" evidence="2">
    <location>
        <begin position="1"/>
        <end position="22"/>
    </location>
</feature>
<protein>
    <recommendedName>
        <fullName evidence="7">Penicillin-binding protein</fullName>
    </recommendedName>
</protein>
<keyword evidence="2" id="KW-0732">Signal</keyword>
<dbReference type="Pfam" id="PF11954">
    <property type="entry name" value="DUF3471"/>
    <property type="match status" value="1"/>
</dbReference>
<dbReference type="InterPro" id="IPR001466">
    <property type="entry name" value="Beta-lactam-related"/>
</dbReference>
<dbReference type="InParanoid" id="A0A2P5HHX9"/>
<dbReference type="InterPro" id="IPR050491">
    <property type="entry name" value="AmpC-like"/>
</dbReference>
<proteinExistence type="inferred from homology"/>
<dbReference type="OrthoDB" id="5946976at2759"/>
<evidence type="ECO:0000256" key="2">
    <source>
        <dbReference type="SAM" id="SignalP"/>
    </source>
</evidence>
<organism evidence="5 6">
    <name type="scientific">Diaporthe helianthi</name>
    <dbReference type="NCBI Taxonomy" id="158607"/>
    <lineage>
        <taxon>Eukaryota</taxon>
        <taxon>Fungi</taxon>
        <taxon>Dikarya</taxon>
        <taxon>Ascomycota</taxon>
        <taxon>Pezizomycotina</taxon>
        <taxon>Sordariomycetes</taxon>
        <taxon>Sordariomycetidae</taxon>
        <taxon>Diaporthales</taxon>
        <taxon>Diaporthaceae</taxon>
        <taxon>Diaporthe</taxon>
    </lineage>
</organism>
<feature type="chain" id="PRO_5015155861" description="Penicillin-binding protein" evidence="2">
    <location>
        <begin position="23"/>
        <end position="576"/>
    </location>
</feature>
<dbReference type="PANTHER" id="PTHR46825">
    <property type="entry name" value="D-ALANYL-D-ALANINE-CARBOXYPEPTIDASE/ENDOPEPTIDASE AMPH"/>
    <property type="match status" value="1"/>
</dbReference>
<evidence type="ECO:0000256" key="1">
    <source>
        <dbReference type="ARBA" id="ARBA00038215"/>
    </source>
</evidence>
<comment type="similarity">
    <text evidence="1">Belongs to the peptidase S12 family.</text>
</comment>
<evidence type="ECO:0000259" key="3">
    <source>
        <dbReference type="Pfam" id="PF00144"/>
    </source>
</evidence>
<dbReference type="Pfam" id="PF00144">
    <property type="entry name" value="Beta-lactamase"/>
    <property type="match status" value="1"/>
</dbReference>
<dbReference type="InterPro" id="IPR012338">
    <property type="entry name" value="Beta-lactam/transpept-like"/>
</dbReference>
<dbReference type="Proteomes" id="UP000094444">
    <property type="component" value="Unassembled WGS sequence"/>
</dbReference>
<sequence>MRPSAQLALVAVACATAGQGQSQKPISSEDQGVRGSPFTEEYEKHVGKLLEEWHVPGVAVGIVDGDNIWTEGFGIATFPSTPVTPSTLFYCASTSKAFTAAALSIMIDSGNYTTPAVHGQKLSWTTKIHHLVPDDFVLTDPWATTHITLEDALSHRTGLPRHDKASTHRVVETVADSNRITTTEKRTATVRDGVRFLRYLPLNAAPRTKWQYCNQMYVVATHVVQTLTGGRWLGDLLKEWIWTPLGMRSTYFSLPDALAAPEHFAAGYVWDEARGNFSAVPYMPVDEIGGAGSVISNVEDYTRWIRSLLRETGPLGPGGHGAVKTPRAIVSPKDALPSLAGRPPYDGPVMYALGWETTSYRGHRFWMHAGGMHAYGAEVFFFPDLDFGVVALGNTAGTSNFVELLLVWELIDDRLGVPESERYDWRASFTKLRKLLKQKVSNAIENYYPNRPKDPIPPALPLKAYTGTYFHPGYLNITIELVEDKHKTRSDRAVFTATRPDATWPTYNEFEHVSGEYWMMFQHTLDQPGGVSEREYAPVEFRVGPDGEADALGVTWISVGASEDTIEGLVWFERVE</sequence>
<dbReference type="PANTHER" id="PTHR46825:SF9">
    <property type="entry name" value="BETA-LACTAMASE-RELATED DOMAIN-CONTAINING PROTEIN"/>
    <property type="match status" value="1"/>
</dbReference>
<gene>
    <name evidence="5" type="ORF">DHEL01_v211762</name>
</gene>
<dbReference type="AlphaFoldDB" id="A0A2P5HHX9"/>
<dbReference type="Gene3D" id="3.40.710.10">
    <property type="entry name" value="DD-peptidase/beta-lactamase superfamily"/>
    <property type="match status" value="1"/>
</dbReference>
<evidence type="ECO:0000259" key="4">
    <source>
        <dbReference type="Pfam" id="PF11954"/>
    </source>
</evidence>
<evidence type="ECO:0008006" key="7">
    <source>
        <dbReference type="Google" id="ProtNLM"/>
    </source>
</evidence>
<evidence type="ECO:0000313" key="5">
    <source>
        <dbReference type="EMBL" id="POS69845.1"/>
    </source>
</evidence>
<keyword evidence="6" id="KW-1185">Reference proteome</keyword>
<dbReference type="InterPro" id="IPR021860">
    <property type="entry name" value="Peptidase_S12_Pab87-rel_C"/>
</dbReference>
<dbReference type="STRING" id="158607.A0A2P5HHX9"/>
<dbReference type="EMBL" id="MAVT02001957">
    <property type="protein sequence ID" value="POS69845.1"/>
    <property type="molecule type" value="Genomic_DNA"/>
</dbReference>
<accession>A0A2P5HHX9</accession>
<comment type="caution">
    <text evidence="5">The sequence shown here is derived from an EMBL/GenBank/DDBJ whole genome shotgun (WGS) entry which is preliminary data.</text>
</comment>